<dbReference type="Proteomes" id="UP001066276">
    <property type="component" value="Chromosome 8"/>
</dbReference>
<protein>
    <submittedName>
        <fullName evidence="2">Uncharacterized protein</fullName>
    </submittedName>
</protein>
<feature type="region of interest" description="Disordered" evidence="1">
    <location>
        <begin position="17"/>
        <end position="91"/>
    </location>
</feature>
<sequence length="91" mass="9865">MPVAEDQPGLELEWSREQGAAKCLKSSTAQQDPAQEPGTASGHSNGWQREWLTPSSRTPQQDSSERRSVGEWEPGAASARNNRTGDKSSPT</sequence>
<comment type="caution">
    <text evidence="2">The sequence shown here is derived from an EMBL/GenBank/DDBJ whole genome shotgun (WGS) entry which is preliminary data.</text>
</comment>
<dbReference type="AlphaFoldDB" id="A0AAV7P2M2"/>
<reference evidence="2" key="1">
    <citation type="journal article" date="2022" name="bioRxiv">
        <title>Sequencing and chromosome-scale assembly of the giantPleurodeles waltlgenome.</title>
        <authorList>
            <person name="Brown T."/>
            <person name="Elewa A."/>
            <person name="Iarovenko S."/>
            <person name="Subramanian E."/>
            <person name="Araus A.J."/>
            <person name="Petzold A."/>
            <person name="Susuki M."/>
            <person name="Suzuki K.-i.T."/>
            <person name="Hayashi T."/>
            <person name="Toyoda A."/>
            <person name="Oliveira C."/>
            <person name="Osipova E."/>
            <person name="Leigh N.D."/>
            <person name="Simon A."/>
            <person name="Yun M.H."/>
        </authorList>
    </citation>
    <scope>NUCLEOTIDE SEQUENCE</scope>
    <source>
        <strain evidence="2">20211129_DDA</strain>
        <tissue evidence="2">Liver</tissue>
    </source>
</reference>
<evidence type="ECO:0000313" key="3">
    <source>
        <dbReference type="Proteomes" id="UP001066276"/>
    </source>
</evidence>
<feature type="compositionally biased region" description="Polar residues" evidence="1">
    <location>
        <begin position="79"/>
        <end position="91"/>
    </location>
</feature>
<keyword evidence="3" id="KW-1185">Reference proteome</keyword>
<proteinExistence type="predicted"/>
<dbReference type="EMBL" id="JANPWB010000012">
    <property type="protein sequence ID" value="KAJ1121404.1"/>
    <property type="molecule type" value="Genomic_DNA"/>
</dbReference>
<evidence type="ECO:0000256" key="1">
    <source>
        <dbReference type="SAM" id="MobiDB-lite"/>
    </source>
</evidence>
<feature type="compositionally biased region" description="Polar residues" evidence="1">
    <location>
        <begin position="41"/>
        <end position="62"/>
    </location>
</feature>
<name>A0AAV7P2M2_PLEWA</name>
<organism evidence="2 3">
    <name type="scientific">Pleurodeles waltl</name>
    <name type="common">Iberian ribbed newt</name>
    <dbReference type="NCBI Taxonomy" id="8319"/>
    <lineage>
        <taxon>Eukaryota</taxon>
        <taxon>Metazoa</taxon>
        <taxon>Chordata</taxon>
        <taxon>Craniata</taxon>
        <taxon>Vertebrata</taxon>
        <taxon>Euteleostomi</taxon>
        <taxon>Amphibia</taxon>
        <taxon>Batrachia</taxon>
        <taxon>Caudata</taxon>
        <taxon>Salamandroidea</taxon>
        <taxon>Salamandridae</taxon>
        <taxon>Pleurodelinae</taxon>
        <taxon>Pleurodeles</taxon>
    </lineage>
</organism>
<evidence type="ECO:0000313" key="2">
    <source>
        <dbReference type="EMBL" id="KAJ1121404.1"/>
    </source>
</evidence>
<gene>
    <name evidence="2" type="ORF">NDU88_009513</name>
</gene>
<accession>A0AAV7P2M2</accession>